<evidence type="ECO:0000313" key="2">
    <source>
        <dbReference type="Proteomes" id="UP000315289"/>
    </source>
</evidence>
<protein>
    <submittedName>
        <fullName evidence="1">Zinc finger C2H2 domain-containing protein</fullName>
    </submittedName>
</protein>
<proteinExistence type="predicted"/>
<organism evidence="1 2">
    <name type="scientific">Candidatus Nitrosocosmicus arcticus</name>
    <dbReference type="NCBI Taxonomy" id="2035267"/>
    <lineage>
        <taxon>Archaea</taxon>
        <taxon>Nitrososphaerota</taxon>
        <taxon>Nitrososphaeria</taxon>
        <taxon>Nitrososphaerales</taxon>
        <taxon>Nitrososphaeraceae</taxon>
        <taxon>Candidatus Nitrosocosmicus</taxon>
    </lineage>
</organism>
<comment type="caution">
    <text evidence="1">The sequence shown here is derived from an EMBL/GenBank/DDBJ whole genome shotgun (WGS) entry which is preliminary data.</text>
</comment>
<dbReference type="AlphaFoldDB" id="A0A557SUY3"/>
<gene>
    <name evidence="1" type="ORF">NARC_80143</name>
</gene>
<name>A0A557SUY3_9ARCH</name>
<keyword evidence="2" id="KW-1185">Reference proteome</keyword>
<sequence>MVLMRLADYMQGRKDKRTCTLCNYVAKNEKELDTHVHQLHGDLI</sequence>
<accession>A0A557SUY3</accession>
<dbReference type="Proteomes" id="UP000315289">
    <property type="component" value="Unassembled WGS sequence"/>
</dbReference>
<reference evidence="1 2" key="1">
    <citation type="journal article" date="2019" name="Front. Microbiol.">
        <title>Ammonia Oxidation by the Arctic Terrestrial Thaumarchaeote Candidatus Nitrosocosmicus arcticus Is Stimulated by Increasing Temperatures.</title>
        <authorList>
            <person name="Alves R.J.E."/>
            <person name="Kerou M."/>
            <person name="Zappe A."/>
            <person name="Bittner R."/>
            <person name="Abby S.S."/>
            <person name="Schmidt H.A."/>
            <person name="Pfeifer K."/>
            <person name="Schleper C."/>
        </authorList>
    </citation>
    <scope>NUCLEOTIDE SEQUENCE [LARGE SCALE GENOMIC DNA]</scope>
    <source>
        <strain evidence="1 2">Kfb</strain>
    </source>
</reference>
<evidence type="ECO:0000313" key="1">
    <source>
        <dbReference type="EMBL" id="TVP40413.1"/>
    </source>
</evidence>
<dbReference type="EMBL" id="VOAH01000008">
    <property type="protein sequence ID" value="TVP40413.1"/>
    <property type="molecule type" value="Genomic_DNA"/>
</dbReference>